<dbReference type="Pfam" id="PF01535">
    <property type="entry name" value="PPR"/>
    <property type="match status" value="1"/>
</dbReference>
<dbReference type="GO" id="GO:0005739">
    <property type="term" value="C:mitochondrion"/>
    <property type="evidence" value="ECO:0000318"/>
    <property type="project" value="GO_Central"/>
</dbReference>
<feature type="repeat" description="PPR" evidence="3">
    <location>
        <begin position="555"/>
        <end position="589"/>
    </location>
</feature>
<dbReference type="AlphaFoldDB" id="A0A251PX80"/>
<proteinExistence type="inferred from homology"/>
<evidence type="ECO:0000313" key="4">
    <source>
        <dbReference type="EMBL" id="ONI16179.1"/>
    </source>
</evidence>
<feature type="repeat" description="PPR" evidence="3">
    <location>
        <begin position="449"/>
        <end position="483"/>
    </location>
</feature>
<feature type="repeat" description="PPR" evidence="3">
    <location>
        <begin position="484"/>
        <end position="518"/>
    </location>
</feature>
<dbReference type="OrthoDB" id="185373at2759"/>
<evidence type="ECO:0000256" key="3">
    <source>
        <dbReference type="PROSITE-ProRule" id="PRU00708"/>
    </source>
</evidence>
<evidence type="ECO:0000256" key="2">
    <source>
        <dbReference type="ARBA" id="ARBA00022737"/>
    </source>
</evidence>
<keyword evidence="5" id="KW-1185">Reference proteome</keyword>
<feature type="repeat" description="PPR" evidence="3">
    <location>
        <begin position="344"/>
        <end position="378"/>
    </location>
</feature>
<dbReference type="PROSITE" id="PS51375">
    <property type="entry name" value="PPR"/>
    <property type="match status" value="15"/>
</dbReference>
<feature type="repeat" description="PPR" evidence="3">
    <location>
        <begin position="204"/>
        <end position="238"/>
    </location>
</feature>
<dbReference type="PANTHER" id="PTHR47932">
    <property type="entry name" value="ATPASE EXPRESSION PROTEIN 3"/>
    <property type="match status" value="1"/>
</dbReference>
<dbReference type="InterPro" id="IPR011990">
    <property type="entry name" value="TPR-like_helical_dom_sf"/>
</dbReference>
<dbReference type="Proteomes" id="UP000006882">
    <property type="component" value="Chromosome G3"/>
</dbReference>
<dbReference type="NCBIfam" id="TIGR00756">
    <property type="entry name" value="PPR"/>
    <property type="match status" value="12"/>
</dbReference>
<gene>
    <name evidence="4" type="ORF">PRUPE_3G082900</name>
</gene>
<feature type="repeat" description="PPR" evidence="3">
    <location>
        <begin position="414"/>
        <end position="448"/>
    </location>
</feature>
<feature type="repeat" description="PPR" evidence="3">
    <location>
        <begin position="379"/>
        <end position="413"/>
    </location>
</feature>
<reference evidence="4 5" key="1">
    <citation type="journal article" date="2013" name="Nat. Genet.">
        <title>The high-quality draft genome of peach (Prunus persica) identifies unique patterns of genetic diversity, domestication and genome evolution.</title>
        <authorList>
            <consortium name="International Peach Genome Initiative"/>
            <person name="Verde I."/>
            <person name="Abbott A.G."/>
            <person name="Scalabrin S."/>
            <person name="Jung S."/>
            <person name="Shu S."/>
            <person name="Marroni F."/>
            <person name="Zhebentyayeva T."/>
            <person name="Dettori M.T."/>
            <person name="Grimwood J."/>
            <person name="Cattonaro F."/>
            <person name="Zuccolo A."/>
            <person name="Rossini L."/>
            <person name="Jenkins J."/>
            <person name="Vendramin E."/>
            <person name="Meisel L.A."/>
            <person name="Decroocq V."/>
            <person name="Sosinski B."/>
            <person name="Prochnik S."/>
            <person name="Mitros T."/>
            <person name="Policriti A."/>
            <person name="Cipriani G."/>
            <person name="Dondini L."/>
            <person name="Ficklin S."/>
            <person name="Goodstein D.M."/>
            <person name="Xuan P."/>
            <person name="Del Fabbro C."/>
            <person name="Aramini V."/>
            <person name="Copetti D."/>
            <person name="Gonzalez S."/>
            <person name="Horner D.S."/>
            <person name="Falchi R."/>
            <person name="Lucas S."/>
            <person name="Mica E."/>
            <person name="Maldonado J."/>
            <person name="Lazzari B."/>
            <person name="Bielenberg D."/>
            <person name="Pirona R."/>
            <person name="Miculan M."/>
            <person name="Barakat A."/>
            <person name="Testolin R."/>
            <person name="Stella A."/>
            <person name="Tartarini S."/>
            <person name="Tonutti P."/>
            <person name="Arus P."/>
            <person name="Orellana A."/>
            <person name="Wells C."/>
            <person name="Main D."/>
            <person name="Vizzotto G."/>
            <person name="Silva H."/>
            <person name="Salamini F."/>
            <person name="Schmutz J."/>
            <person name="Morgante M."/>
            <person name="Rokhsar D.S."/>
        </authorList>
    </citation>
    <scope>NUCLEOTIDE SEQUENCE [LARGE SCALE GENOMIC DNA]</scope>
    <source>
        <strain evidence="5">cv. Nemared</strain>
    </source>
</reference>
<organism evidence="4 5">
    <name type="scientific">Prunus persica</name>
    <name type="common">Peach</name>
    <name type="synonym">Amygdalus persica</name>
    <dbReference type="NCBI Taxonomy" id="3760"/>
    <lineage>
        <taxon>Eukaryota</taxon>
        <taxon>Viridiplantae</taxon>
        <taxon>Streptophyta</taxon>
        <taxon>Embryophyta</taxon>
        <taxon>Tracheophyta</taxon>
        <taxon>Spermatophyta</taxon>
        <taxon>Magnoliopsida</taxon>
        <taxon>eudicotyledons</taxon>
        <taxon>Gunneridae</taxon>
        <taxon>Pentapetalae</taxon>
        <taxon>rosids</taxon>
        <taxon>fabids</taxon>
        <taxon>Rosales</taxon>
        <taxon>Rosaceae</taxon>
        <taxon>Amygdaloideae</taxon>
        <taxon>Amygdaleae</taxon>
        <taxon>Prunus</taxon>
    </lineage>
</organism>
<feature type="repeat" description="PPR" evidence="3">
    <location>
        <begin position="590"/>
        <end position="624"/>
    </location>
</feature>
<dbReference type="Pfam" id="PF13041">
    <property type="entry name" value="PPR_2"/>
    <property type="match status" value="5"/>
</dbReference>
<comment type="similarity">
    <text evidence="1">Belongs to the PPR family. P subfamily.</text>
</comment>
<dbReference type="Gene3D" id="1.25.40.10">
    <property type="entry name" value="Tetratricopeptide repeat domain"/>
    <property type="match status" value="8"/>
</dbReference>
<evidence type="ECO:0008006" key="6">
    <source>
        <dbReference type="Google" id="ProtNLM"/>
    </source>
</evidence>
<dbReference type="GO" id="GO:0003729">
    <property type="term" value="F:mRNA binding"/>
    <property type="evidence" value="ECO:0000318"/>
    <property type="project" value="GO_Central"/>
</dbReference>
<dbReference type="SMR" id="A0A251PX80"/>
<dbReference type="Gramene" id="ONI16179">
    <property type="protein sequence ID" value="ONI16179"/>
    <property type="gene ID" value="PRUPE_3G082900"/>
</dbReference>
<evidence type="ECO:0000256" key="1">
    <source>
        <dbReference type="ARBA" id="ARBA00007626"/>
    </source>
</evidence>
<feature type="repeat" description="PPR" evidence="3">
    <location>
        <begin position="519"/>
        <end position="553"/>
    </location>
</feature>
<dbReference type="PANTHER" id="PTHR47932:SF44">
    <property type="entry name" value="MIOREX COMPLEX COMPONENT 1"/>
    <property type="match status" value="1"/>
</dbReference>
<dbReference type="GO" id="GO:0000963">
    <property type="term" value="P:mitochondrial RNA processing"/>
    <property type="evidence" value="ECO:0000318"/>
    <property type="project" value="GO_Central"/>
</dbReference>
<feature type="repeat" description="PPR" evidence="3">
    <location>
        <begin position="625"/>
        <end position="659"/>
    </location>
</feature>
<dbReference type="InterPro" id="IPR002885">
    <property type="entry name" value="PPR_rpt"/>
</dbReference>
<dbReference type="SUPFAM" id="SSF81901">
    <property type="entry name" value="HCP-like"/>
    <property type="match status" value="1"/>
</dbReference>
<feature type="repeat" description="PPR" evidence="3">
    <location>
        <begin position="165"/>
        <end position="199"/>
    </location>
</feature>
<feature type="repeat" description="PPR" evidence="3">
    <location>
        <begin position="309"/>
        <end position="343"/>
    </location>
</feature>
<evidence type="ECO:0000313" key="5">
    <source>
        <dbReference type="Proteomes" id="UP000006882"/>
    </source>
</evidence>
<feature type="repeat" description="PPR" evidence="3">
    <location>
        <begin position="94"/>
        <end position="128"/>
    </location>
</feature>
<dbReference type="eggNOG" id="KOG4197">
    <property type="taxonomic scope" value="Eukaryota"/>
</dbReference>
<feature type="repeat" description="PPR" evidence="3">
    <location>
        <begin position="239"/>
        <end position="273"/>
    </location>
</feature>
<keyword evidence="2" id="KW-0677">Repeat</keyword>
<feature type="repeat" description="PPR" evidence="3">
    <location>
        <begin position="274"/>
        <end position="308"/>
    </location>
</feature>
<name>A0A251PX80_PRUPE</name>
<dbReference type="Pfam" id="PF12854">
    <property type="entry name" value="PPR_1"/>
    <property type="match status" value="3"/>
</dbReference>
<accession>A0A251PX80</accession>
<dbReference type="EMBL" id="CM007653">
    <property type="protein sequence ID" value="ONI16179.1"/>
    <property type="molecule type" value="Genomic_DNA"/>
</dbReference>
<protein>
    <recommendedName>
        <fullName evidence="6">Pentacotripeptide-repeat region of PRORP domain-containing protein</fullName>
    </recommendedName>
</protein>
<sequence>MSKTLLSRIKPLHNPKPASLSSSSPPHIKRLVNDTIQILRADDQWEQSLATQFSETETLVSDVAHFVLDRIHDVELGLKFFDWAFKRPYCCSPDGFAYSSLLKLLARFRVLSEIELVMEQMKFEEVKPTIDALSFVIRAYADSGLVDKALEFYCFVVKVYDCVPDVFACNTLLNVLVKNRRVDVARRVYDEMAEKGGGDHVCMDNYSTCIMVKGLCKAGKVEEGRKLIEDRWGESCVPNVVFYNTLIDGYCKKGDVKNANRLFKELKLKGFFPTLETYGAMINGYCKEGNFKAIDRLLMEMKERGLTINVQVHNSIVDARCKHGSSAKGVESVTMMIECGCEPDITTYNILINSSCKDGKVEEAEQFLNNAMERRLVPNKFSYTPLFHVYFRKGKHCRALDIFTKITERGHKPDLVSYGALIHGLVVSGEVDTALTVRDRMMENGVVPDAGIFNVLMSGLCKRGRLSTAKLLLAQMLDQNIPPDAFVYATLVDGLIRNGDLDEAKKLFGLTIDNGLDPGVVGYNAMIKGFCKFGMMKDALSCFKKMREVHHRHPDEFTYSTIIDGYVKQHNLDAALNFFELMIKQGCKPNVVTYTSLIYGFFHKGDSCGAVKTFREMQSCGMEPNVVTYSILIGNFCKEGKLAKAVSFFELMLKNKCIPNDVTFHYLVNGFTNNEPGAILEEVHESQENEKSIFLGFFGRMISDGWSQKAAVYNSINICLCHNGMVKTALRLCDKFVNKGIFLDSVSFAGLLYGICLEGRSKEWKNIISFDLKDQELQTSLKYLLVLDDYLHQGRPSEATLVLQSLVEEFKSQDQEVDLTDIKT</sequence>
<dbReference type="Pfam" id="PF13812">
    <property type="entry name" value="PPR_3"/>
    <property type="match status" value="1"/>
</dbReference>